<dbReference type="EMBL" id="CP006917">
    <property type="protein sequence ID" value="AHC39239.1"/>
    <property type="molecule type" value="Genomic_DNA"/>
</dbReference>
<dbReference type="HOGENOM" id="CLU_686495_0_0_5"/>
<dbReference type="Proteomes" id="UP000018689">
    <property type="component" value="Chromosome"/>
</dbReference>
<dbReference type="KEGG" id="emr:EMUR_02375"/>
<organism evidence="1 2">
    <name type="scientific">Ehrlichia muris AS145</name>
    <dbReference type="NCBI Taxonomy" id="1423892"/>
    <lineage>
        <taxon>Bacteria</taxon>
        <taxon>Pseudomonadati</taxon>
        <taxon>Pseudomonadota</taxon>
        <taxon>Alphaproteobacteria</taxon>
        <taxon>Rickettsiales</taxon>
        <taxon>Anaplasmataceae</taxon>
        <taxon>Ehrlichia</taxon>
    </lineage>
</organism>
<evidence type="ECO:0000313" key="2">
    <source>
        <dbReference type="Proteomes" id="UP000018689"/>
    </source>
</evidence>
<dbReference type="AlphaFoldDB" id="V9R8S9"/>
<keyword evidence="2" id="KW-1185">Reference proteome</keyword>
<dbReference type="PATRIC" id="fig|1423892.3.peg.486"/>
<dbReference type="InterPro" id="IPR008927">
    <property type="entry name" value="6-PGluconate_DH-like_C_sf"/>
</dbReference>
<sequence>MQMQKVAVVDFKKVDNSTLITYMVERNISVILINLDSNGNNFQSQVEHVLVNNVNLNDNLSCLKDVKWIININSEKSEEDYNLIYNIYSKILPYLSNNIIISATSNFFLDVVSKIPCNISCKFTVVSFFDHINKIKLIECAYHNKLEDKNIEILSNRFSNLIVCNNTPGLILDRILSFWLIISLIGAYKFSINVEEADFIISNQYMGIPHGAFKLLDEIGLDNFISTIKHLVKHLPSDDHLCKLYGTIPIVILQMISDGYTGSMSKIGGFYRLYESHYGNSNQVIDLHTGLYRQSYAINYEFQNIQNLFDVQNKYGQFMWYIWSNTLIYVSSLIPKLSSNISVIDKAIKLAYNWKHGPFEIIDLLNDSIDNKLFDSVGYNNFPQILSIKKRMYNNKGQCLSINGTYL</sequence>
<name>V9R8S9_9RICK</name>
<dbReference type="SUPFAM" id="SSF48179">
    <property type="entry name" value="6-phosphogluconate dehydrogenase C-terminal domain-like"/>
    <property type="match status" value="2"/>
</dbReference>
<protein>
    <submittedName>
        <fullName evidence="1">3-hydroxyacyl-CoA dehydrogenase</fullName>
    </submittedName>
</protein>
<reference evidence="1 2" key="1">
    <citation type="journal article" date="2014" name="Genome Announc.">
        <title>Complete Genome Sequence of Ehrlichia muris Strain AS145T, a Model Monocytotropic Ehrlichia Strain.</title>
        <authorList>
            <person name="Thirumalapura N.R."/>
            <person name="Qin X."/>
            <person name="Kuriakose J.A."/>
            <person name="Walker D.H."/>
        </authorList>
    </citation>
    <scope>NUCLEOTIDE SEQUENCE [LARGE SCALE GENOMIC DNA]</scope>
    <source>
        <strain evidence="2">AS154</strain>
    </source>
</reference>
<accession>V9R8S9</accession>
<proteinExistence type="predicted"/>
<dbReference type="Gene3D" id="3.40.50.720">
    <property type="entry name" value="NAD(P)-binding Rossmann-like Domain"/>
    <property type="match status" value="1"/>
</dbReference>
<dbReference type="STRING" id="1423892.EMUR_02375"/>
<dbReference type="Gene3D" id="1.10.1040.50">
    <property type="match status" value="1"/>
</dbReference>
<evidence type="ECO:0000313" key="1">
    <source>
        <dbReference type="EMBL" id="AHC39239.1"/>
    </source>
</evidence>
<gene>
    <name evidence="1" type="ORF">EMUR_02375</name>
</gene>